<feature type="coiled-coil region" evidence="1">
    <location>
        <begin position="96"/>
        <end position="259"/>
    </location>
</feature>
<dbReference type="STRING" id="1284197.S8BPN8"/>
<accession>S8BPN8</accession>
<feature type="compositionally biased region" description="Low complexity" evidence="2">
    <location>
        <begin position="707"/>
        <end position="722"/>
    </location>
</feature>
<evidence type="ECO:0000313" key="4">
    <source>
        <dbReference type="Proteomes" id="UP000015100"/>
    </source>
</evidence>
<sequence>MSSPSGPRRILHSRTFNDRTSLDAITEHTRNILLDRERQYSSTYNTSTAASSFDGRGSAAVSSTDIGERAHSPAHEVHCCCGQKSCEARDKNISVLSELEENLQTAAQLGQALLRQADEAEKIRSEMASKINRLEEQNKHLEVQNTLSIDNNRDLLNTLETLNESVASADTKVRELSADLDDTRAELDRVSARAARAEILEAQLSVLETEQDDLRRNLSLTLEDERNAAARWQKAKKQVADLQVEYNKLETEYMQEKVKTQKIASKISSRKSIRELHFPASKMEGAAISNFMKEILQDNQQLQAGTAELRQMLIVAQDEIGALREQVLLTQRPDVAELGRSPLSYEFDGYKKLSQELHVHHHHHVLTPKEKGGSVRKVKRRSKGSKNSAPSSPMPPPVWTAFEQATPTSKRSSIQSSAYSGHARTSSVPNTIISETAPSTYRDSSIFDRSFTIDDSRPTSAGSIGPGMPISPIAVEKRRGHGRNHSSFNPPAFGALNEEEFQDSHVPIESVGDSSPTEEIEPLVSDDSPQFRADTSPQNEEEGESSDIPDVFELSTPSPFLATTIPGRKLVRSSSHESLLAPETAPIDIFMTPKGERAPISISSSTNAFSSLQAIMTPVTAQNSPARYSSSTYNRLLLSSVGGHSPRTPVAPKPQRGVGSWFWNKFGTGAKTLNHESATSSLARHVEVTDDSSIATASENGGDDVTKSAASSIKKISSSPSKKAIKLPASLVPRKSAPVVLATPVDEDSLAEVLAE</sequence>
<feature type="region of interest" description="Disordered" evidence="2">
    <location>
        <begin position="360"/>
        <end position="426"/>
    </location>
</feature>
<dbReference type="Proteomes" id="UP000015100">
    <property type="component" value="Unassembled WGS sequence"/>
</dbReference>
<feature type="region of interest" description="Disordered" evidence="2">
    <location>
        <begin position="694"/>
        <end position="722"/>
    </location>
</feature>
<protein>
    <submittedName>
        <fullName evidence="3">Uncharacterized protein</fullName>
    </submittedName>
</protein>
<dbReference type="OMA" id="PAHEVHC"/>
<gene>
    <name evidence="3" type="ORF">H072_4700</name>
</gene>
<feature type="compositionally biased region" description="Basic residues" evidence="2">
    <location>
        <begin position="374"/>
        <end position="384"/>
    </location>
</feature>
<feature type="region of interest" description="Disordered" evidence="2">
    <location>
        <begin position="46"/>
        <end position="69"/>
    </location>
</feature>
<feature type="region of interest" description="Disordered" evidence="2">
    <location>
        <begin position="507"/>
        <end position="552"/>
    </location>
</feature>
<feature type="region of interest" description="Disordered" evidence="2">
    <location>
        <begin position="453"/>
        <end position="472"/>
    </location>
</feature>
<dbReference type="HOGENOM" id="CLU_008442_1_0_1"/>
<dbReference type="eggNOG" id="ENOG502S0V0">
    <property type="taxonomic scope" value="Eukaryota"/>
</dbReference>
<evidence type="ECO:0000313" key="3">
    <source>
        <dbReference type="EMBL" id="EPS41413.1"/>
    </source>
</evidence>
<dbReference type="AlphaFoldDB" id="S8BPN8"/>
<keyword evidence="4" id="KW-1185">Reference proteome</keyword>
<dbReference type="EMBL" id="AQGS01000244">
    <property type="protein sequence ID" value="EPS41413.1"/>
    <property type="molecule type" value="Genomic_DNA"/>
</dbReference>
<evidence type="ECO:0000256" key="2">
    <source>
        <dbReference type="SAM" id="MobiDB-lite"/>
    </source>
</evidence>
<reference evidence="3 4" key="1">
    <citation type="journal article" date="2013" name="PLoS Genet.">
        <title>Genomic mechanisms accounting for the adaptation to parasitism in nematode-trapping fungi.</title>
        <authorList>
            <person name="Meerupati T."/>
            <person name="Andersson K.M."/>
            <person name="Friman E."/>
            <person name="Kumar D."/>
            <person name="Tunlid A."/>
            <person name="Ahren D."/>
        </authorList>
    </citation>
    <scope>NUCLEOTIDE SEQUENCE [LARGE SCALE GENOMIC DNA]</scope>
    <source>
        <strain evidence="3 4">CBS 200.50</strain>
    </source>
</reference>
<proteinExistence type="predicted"/>
<keyword evidence="1" id="KW-0175">Coiled coil</keyword>
<name>S8BPN8_DACHA</name>
<organism evidence="3 4">
    <name type="scientific">Dactylellina haptotyla (strain CBS 200.50)</name>
    <name type="common">Nematode-trapping fungus</name>
    <name type="synonym">Monacrosporium haptotylum</name>
    <dbReference type="NCBI Taxonomy" id="1284197"/>
    <lineage>
        <taxon>Eukaryota</taxon>
        <taxon>Fungi</taxon>
        <taxon>Dikarya</taxon>
        <taxon>Ascomycota</taxon>
        <taxon>Pezizomycotina</taxon>
        <taxon>Orbiliomycetes</taxon>
        <taxon>Orbiliales</taxon>
        <taxon>Orbiliaceae</taxon>
        <taxon>Dactylellina</taxon>
    </lineage>
</organism>
<reference evidence="4" key="2">
    <citation type="submission" date="2013-04" db="EMBL/GenBank/DDBJ databases">
        <title>Genomic mechanisms accounting for the adaptation to parasitism in nematode-trapping fungi.</title>
        <authorList>
            <person name="Ahren D.G."/>
        </authorList>
    </citation>
    <scope>NUCLEOTIDE SEQUENCE [LARGE SCALE GENOMIC DNA]</scope>
    <source>
        <strain evidence="4">CBS 200.50</strain>
    </source>
</reference>
<dbReference type="OrthoDB" id="4088568at2759"/>
<comment type="caution">
    <text evidence="3">The sequence shown here is derived from an EMBL/GenBank/DDBJ whole genome shotgun (WGS) entry which is preliminary data.</text>
</comment>
<feature type="compositionally biased region" description="Polar residues" evidence="2">
    <location>
        <begin position="403"/>
        <end position="426"/>
    </location>
</feature>
<evidence type="ECO:0000256" key="1">
    <source>
        <dbReference type="SAM" id="Coils"/>
    </source>
</evidence>